<dbReference type="Pfam" id="PF01753">
    <property type="entry name" value="zf-MYND"/>
    <property type="match status" value="1"/>
</dbReference>
<reference evidence="9" key="2">
    <citation type="submission" date="2020-11" db="EMBL/GenBank/DDBJ databases">
        <authorList>
            <person name="McCartney M.A."/>
            <person name="Auch B."/>
            <person name="Kono T."/>
            <person name="Mallez S."/>
            <person name="Becker A."/>
            <person name="Gohl D.M."/>
            <person name="Silverstein K.A.T."/>
            <person name="Koren S."/>
            <person name="Bechman K.B."/>
            <person name="Herman A."/>
            <person name="Abrahante J.E."/>
            <person name="Garbe J."/>
        </authorList>
    </citation>
    <scope>NUCLEOTIDE SEQUENCE</scope>
    <source>
        <strain evidence="9">Duluth1</strain>
        <tissue evidence="9">Whole animal</tissue>
    </source>
</reference>
<dbReference type="PROSITE" id="PS50865">
    <property type="entry name" value="ZF_MYND_2"/>
    <property type="match status" value="1"/>
</dbReference>
<evidence type="ECO:0000256" key="5">
    <source>
        <dbReference type="ARBA" id="ARBA00023043"/>
    </source>
</evidence>
<dbReference type="Gene3D" id="6.10.140.2220">
    <property type="match status" value="1"/>
</dbReference>
<dbReference type="InterPro" id="IPR002110">
    <property type="entry name" value="Ankyrin_rpt"/>
</dbReference>
<evidence type="ECO:0000256" key="7">
    <source>
        <dbReference type="PROSITE-ProRule" id="PRU00134"/>
    </source>
</evidence>
<dbReference type="SUPFAM" id="SSF144232">
    <property type="entry name" value="HIT/MYND zinc finger-like"/>
    <property type="match status" value="1"/>
</dbReference>
<keyword evidence="3 7" id="KW-0863">Zinc-finger</keyword>
<gene>
    <name evidence="9" type="ORF">DPMN_121429</name>
</gene>
<evidence type="ECO:0000259" key="8">
    <source>
        <dbReference type="PROSITE" id="PS50865"/>
    </source>
</evidence>
<evidence type="ECO:0000313" key="10">
    <source>
        <dbReference type="Proteomes" id="UP000828390"/>
    </source>
</evidence>
<dbReference type="PROSITE" id="PS01360">
    <property type="entry name" value="ZF_MYND_1"/>
    <property type="match status" value="1"/>
</dbReference>
<dbReference type="OrthoDB" id="6047994at2759"/>
<keyword evidence="1" id="KW-0479">Metal-binding</keyword>
<dbReference type="InterPro" id="IPR036770">
    <property type="entry name" value="Ankyrin_rpt-contain_sf"/>
</dbReference>
<dbReference type="Pfam" id="PF12796">
    <property type="entry name" value="Ank_2"/>
    <property type="match status" value="1"/>
</dbReference>
<evidence type="ECO:0000256" key="4">
    <source>
        <dbReference type="ARBA" id="ARBA00022833"/>
    </source>
</evidence>
<dbReference type="SMART" id="SM00248">
    <property type="entry name" value="ANK"/>
    <property type="match status" value="3"/>
</dbReference>
<evidence type="ECO:0000256" key="1">
    <source>
        <dbReference type="ARBA" id="ARBA00022723"/>
    </source>
</evidence>
<keyword evidence="10" id="KW-1185">Reference proteome</keyword>
<name>A0A9D4GQI7_DREPO</name>
<keyword evidence="4" id="KW-0862">Zinc</keyword>
<dbReference type="AlphaFoldDB" id="A0A9D4GQI7"/>
<dbReference type="Gene3D" id="1.25.40.20">
    <property type="entry name" value="Ankyrin repeat-containing domain"/>
    <property type="match status" value="1"/>
</dbReference>
<protein>
    <recommendedName>
        <fullName evidence="8">MYND-type domain-containing protein</fullName>
    </recommendedName>
</protein>
<reference evidence="9" key="1">
    <citation type="journal article" date="2019" name="bioRxiv">
        <title>The Genome of the Zebra Mussel, Dreissena polymorpha: A Resource for Invasive Species Research.</title>
        <authorList>
            <person name="McCartney M.A."/>
            <person name="Auch B."/>
            <person name="Kono T."/>
            <person name="Mallez S."/>
            <person name="Zhang Y."/>
            <person name="Obille A."/>
            <person name="Becker A."/>
            <person name="Abrahante J.E."/>
            <person name="Garbe J."/>
            <person name="Badalamenti J.P."/>
            <person name="Herman A."/>
            <person name="Mangelson H."/>
            <person name="Liachko I."/>
            <person name="Sullivan S."/>
            <person name="Sone E.D."/>
            <person name="Koren S."/>
            <person name="Silverstein K.A.T."/>
            <person name="Beckman K.B."/>
            <person name="Gohl D.M."/>
        </authorList>
    </citation>
    <scope>NUCLEOTIDE SEQUENCE</scope>
    <source>
        <strain evidence="9">Duluth1</strain>
        <tissue evidence="9">Whole animal</tissue>
    </source>
</reference>
<feature type="repeat" description="ANK" evidence="6">
    <location>
        <begin position="62"/>
        <end position="94"/>
    </location>
</feature>
<accession>A0A9D4GQI7</accession>
<dbReference type="PANTHER" id="PTHR24171">
    <property type="entry name" value="ANKYRIN REPEAT DOMAIN-CONTAINING PROTEIN 39-RELATED"/>
    <property type="match status" value="1"/>
</dbReference>
<feature type="repeat" description="ANK" evidence="6">
    <location>
        <begin position="130"/>
        <end position="162"/>
    </location>
</feature>
<organism evidence="9 10">
    <name type="scientific">Dreissena polymorpha</name>
    <name type="common">Zebra mussel</name>
    <name type="synonym">Mytilus polymorpha</name>
    <dbReference type="NCBI Taxonomy" id="45954"/>
    <lineage>
        <taxon>Eukaryota</taxon>
        <taxon>Metazoa</taxon>
        <taxon>Spiralia</taxon>
        <taxon>Lophotrochozoa</taxon>
        <taxon>Mollusca</taxon>
        <taxon>Bivalvia</taxon>
        <taxon>Autobranchia</taxon>
        <taxon>Heteroconchia</taxon>
        <taxon>Euheterodonta</taxon>
        <taxon>Imparidentia</taxon>
        <taxon>Neoheterodontei</taxon>
        <taxon>Myida</taxon>
        <taxon>Dreissenoidea</taxon>
        <taxon>Dreissenidae</taxon>
        <taxon>Dreissena</taxon>
    </lineage>
</organism>
<evidence type="ECO:0000256" key="2">
    <source>
        <dbReference type="ARBA" id="ARBA00022737"/>
    </source>
</evidence>
<proteinExistence type="predicted"/>
<feature type="domain" description="MYND-type" evidence="8">
    <location>
        <begin position="198"/>
        <end position="237"/>
    </location>
</feature>
<dbReference type="Pfam" id="PF00023">
    <property type="entry name" value="Ank"/>
    <property type="match status" value="1"/>
</dbReference>
<evidence type="ECO:0000256" key="6">
    <source>
        <dbReference type="PROSITE-ProRule" id="PRU00023"/>
    </source>
</evidence>
<dbReference type="GO" id="GO:0008270">
    <property type="term" value="F:zinc ion binding"/>
    <property type="evidence" value="ECO:0007669"/>
    <property type="project" value="UniProtKB-KW"/>
</dbReference>
<dbReference type="PROSITE" id="PS50297">
    <property type="entry name" value="ANK_REP_REGION"/>
    <property type="match status" value="2"/>
</dbReference>
<keyword evidence="2" id="KW-0677">Repeat</keyword>
<evidence type="ECO:0000256" key="3">
    <source>
        <dbReference type="ARBA" id="ARBA00022771"/>
    </source>
</evidence>
<dbReference type="PROSITE" id="PS50088">
    <property type="entry name" value="ANK_REPEAT"/>
    <property type="match status" value="2"/>
</dbReference>
<comment type="caution">
    <text evidence="9">The sequence shown here is derived from an EMBL/GenBank/DDBJ whole genome shotgun (WGS) entry which is preliminary data.</text>
</comment>
<dbReference type="SUPFAM" id="SSF48403">
    <property type="entry name" value="Ankyrin repeat"/>
    <property type="match status" value="1"/>
</dbReference>
<dbReference type="InterPro" id="IPR002893">
    <property type="entry name" value="Znf_MYND"/>
</dbReference>
<dbReference type="EMBL" id="JAIWYP010000005">
    <property type="protein sequence ID" value="KAH3819686.1"/>
    <property type="molecule type" value="Genomic_DNA"/>
</dbReference>
<evidence type="ECO:0000313" key="9">
    <source>
        <dbReference type="EMBL" id="KAH3819686.1"/>
    </source>
</evidence>
<sequence>MTSKKVSEMSVEELEKYSHTPSTELSIMVGRAKERGEYGTLKDFLQKLSEQNPAKIHDVDSAGMTALHCAVAYSSLPAVILLLKYGAHVNAKDDLGFTPLFLATGRYANLDIAGHLIKEGKADINTRTKAGATALHGAVLMGKKDCVEVLLKHGADPRLEDDDGTTPFDLTKDKKLLSILHEHIAELDKQREESGAKCANCGKVGSEMKRCSQCHTALYCNKDCQIKHWTAGHKQDCLGFVTAKSTIKNGKIDDTQMCFYHVLGSTKKNVKMYCRKPTEAMEKMDILQNKRFIVKVQVPIGVNGGDMMVYNVDRSCQGFIHNTEKDYGKLLTRISKEGYMGIKAYFWAEICNTHTGDFKVFHSKTAPFQEW</sequence>
<keyword evidence="5 6" id="KW-0040">ANK repeat</keyword>
<dbReference type="Proteomes" id="UP000828390">
    <property type="component" value="Unassembled WGS sequence"/>
</dbReference>